<evidence type="ECO:0000313" key="2">
    <source>
        <dbReference type="Proteomes" id="UP000051530"/>
    </source>
</evidence>
<name>A0A0R0LXD5_9MICR</name>
<reference evidence="1 2" key="1">
    <citation type="submission" date="2015-07" db="EMBL/GenBank/DDBJ databases">
        <title>The genome of Pseudoloma neurophilia, a relevant intracellular parasite of the zebrafish.</title>
        <authorList>
            <person name="Ndikumana S."/>
            <person name="Pelin A."/>
            <person name="Sanders J."/>
            <person name="Corradi N."/>
        </authorList>
    </citation>
    <scope>NUCLEOTIDE SEQUENCE [LARGE SCALE GENOMIC DNA]</scope>
    <source>
        <strain evidence="1 2">MK1</strain>
    </source>
</reference>
<evidence type="ECO:0000313" key="1">
    <source>
        <dbReference type="EMBL" id="KRH93986.1"/>
    </source>
</evidence>
<gene>
    <name evidence="1" type="ORF">M153_449000164</name>
</gene>
<dbReference type="EMBL" id="LGUB01000162">
    <property type="protein sequence ID" value="KRH93986.1"/>
    <property type="molecule type" value="Genomic_DNA"/>
</dbReference>
<sequence>MIKHHKQSNTETIKYLSPFKLLTFFKNKKRFNFLDLKSVNKKNTPSRFVFKSRHNLKYYFDLLLCGINLLFRKIIYLKKEN</sequence>
<proteinExistence type="predicted"/>
<dbReference type="Proteomes" id="UP000051530">
    <property type="component" value="Unassembled WGS sequence"/>
</dbReference>
<dbReference type="AlphaFoldDB" id="A0A0R0LXD5"/>
<dbReference type="VEuPathDB" id="MicrosporidiaDB:M153_449000164"/>
<comment type="caution">
    <text evidence="1">The sequence shown here is derived from an EMBL/GenBank/DDBJ whole genome shotgun (WGS) entry which is preliminary data.</text>
</comment>
<protein>
    <submittedName>
        <fullName evidence="1">Uncharacterized protein</fullName>
    </submittedName>
</protein>
<accession>A0A0R0LXD5</accession>
<organism evidence="1 2">
    <name type="scientific">Pseudoloma neurophilia</name>
    <dbReference type="NCBI Taxonomy" id="146866"/>
    <lineage>
        <taxon>Eukaryota</taxon>
        <taxon>Fungi</taxon>
        <taxon>Fungi incertae sedis</taxon>
        <taxon>Microsporidia</taxon>
        <taxon>Pseudoloma</taxon>
    </lineage>
</organism>
<keyword evidence="2" id="KW-1185">Reference proteome</keyword>